<dbReference type="CDD" id="cd11062">
    <property type="entry name" value="CYP58-like"/>
    <property type="match status" value="1"/>
</dbReference>
<keyword evidence="6 8" id="KW-0408">Iron</keyword>
<dbReference type="SUPFAM" id="SSF48264">
    <property type="entry name" value="Cytochrome P450"/>
    <property type="match status" value="1"/>
</dbReference>
<dbReference type="Pfam" id="PF00067">
    <property type="entry name" value="p450"/>
    <property type="match status" value="1"/>
</dbReference>
<evidence type="ECO:0000256" key="3">
    <source>
        <dbReference type="ARBA" id="ARBA00022617"/>
    </source>
</evidence>
<evidence type="ECO:0000256" key="8">
    <source>
        <dbReference type="PIRSR" id="PIRSR602403-1"/>
    </source>
</evidence>
<proteinExistence type="inferred from homology"/>
<dbReference type="GO" id="GO:0016705">
    <property type="term" value="F:oxidoreductase activity, acting on paired donors, with incorporation or reduction of molecular oxygen"/>
    <property type="evidence" value="ECO:0007669"/>
    <property type="project" value="InterPro"/>
</dbReference>
<dbReference type="OrthoDB" id="3945418at2759"/>
<dbReference type="EMBL" id="MU032346">
    <property type="protein sequence ID" value="KAF3768154.1"/>
    <property type="molecule type" value="Genomic_DNA"/>
</dbReference>
<dbReference type="GO" id="GO:0020037">
    <property type="term" value="F:heme binding"/>
    <property type="evidence" value="ECO:0007669"/>
    <property type="project" value="InterPro"/>
</dbReference>
<evidence type="ECO:0000256" key="1">
    <source>
        <dbReference type="ARBA" id="ARBA00001971"/>
    </source>
</evidence>
<gene>
    <name evidence="9" type="ORF">M406DRAFT_251671</name>
</gene>
<dbReference type="AlphaFoldDB" id="A0A9P5CR37"/>
<protein>
    <submittedName>
        <fullName evidence="9">Cytochrome P450</fullName>
    </submittedName>
</protein>
<comment type="caution">
    <text evidence="9">The sequence shown here is derived from an EMBL/GenBank/DDBJ whole genome shotgun (WGS) entry which is preliminary data.</text>
</comment>
<keyword evidence="7" id="KW-0503">Monooxygenase</keyword>
<dbReference type="InterPro" id="IPR001128">
    <property type="entry name" value="Cyt_P450"/>
</dbReference>
<dbReference type="InterPro" id="IPR002403">
    <property type="entry name" value="Cyt_P450_E_grp-IV"/>
</dbReference>
<dbReference type="GO" id="GO:0004497">
    <property type="term" value="F:monooxygenase activity"/>
    <property type="evidence" value="ECO:0007669"/>
    <property type="project" value="UniProtKB-KW"/>
</dbReference>
<dbReference type="GeneID" id="63833905"/>
<evidence type="ECO:0000313" key="9">
    <source>
        <dbReference type="EMBL" id="KAF3768154.1"/>
    </source>
</evidence>
<evidence type="ECO:0000313" key="10">
    <source>
        <dbReference type="Proteomes" id="UP000803844"/>
    </source>
</evidence>
<dbReference type="InterPro" id="IPR036396">
    <property type="entry name" value="Cyt_P450_sf"/>
</dbReference>
<comment type="similarity">
    <text evidence="2">Belongs to the cytochrome P450 family.</text>
</comment>
<name>A0A9P5CR37_CRYP1</name>
<sequence>MSQAYHVDIRSPSAWNSCLVVAIGCSGLLLHYLDAPPPVPGPLTDFPGPKLAGLTYWYECYHDIIRPGQYVFKIKELHARYGPIIRMGPDDISISDPDFVDTIYAPGPGHKRDKNVRQIKALGINSSVGGSIAHDLHRKRREALNSFFSHQRIGRLNPELADKISQIETVFSRAKESSEVLNLSDIYYAFCNDIVHEYCFGNSPNLLHDLQLASSRRQNVANVLGRSKFNLHFGWVRDIMQSLPPSIGTSITPPGIRDMIAFRRSISIQIASILASKPSLNEAPSIFTYLRDSPHLPVSEKSPHRLQDEATLLIMAGTYSPILSLLVAHYHLIARPEIMAKLRSELAIHPAAVNATQLEQLPYLSAIVQESHRLTFGLTGRNPRVYPDETIVYTDKGTTDAGGSGPRTYTIPPGISLSTSTLLLHTDESIFPDPWKFDPERWMMTDDTETLGRRRRFMMSFMRGTRGCIGMHLANAEITVAVAAMARWDMSLYDTTAQDVAFCHDYHVMCPRLGSKGVQVKVTGRAGRD</sequence>
<keyword evidence="4 8" id="KW-0479">Metal-binding</keyword>
<dbReference type="InterPro" id="IPR050121">
    <property type="entry name" value="Cytochrome_P450_monoxygenase"/>
</dbReference>
<dbReference type="RefSeq" id="XP_040779115.1">
    <property type="nucleotide sequence ID" value="XM_040916776.1"/>
</dbReference>
<dbReference type="Proteomes" id="UP000803844">
    <property type="component" value="Unassembled WGS sequence"/>
</dbReference>
<evidence type="ECO:0000256" key="2">
    <source>
        <dbReference type="ARBA" id="ARBA00010617"/>
    </source>
</evidence>
<evidence type="ECO:0000256" key="7">
    <source>
        <dbReference type="ARBA" id="ARBA00023033"/>
    </source>
</evidence>
<organism evidence="9 10">
    <name type="scientific">Cryphonectria parasitica (strain ATCC 38755 / EP155)</name>
    <dbReference type="NCBI Taxonomy" id="660469"/>
    <lineage>
        <taxon>Eukaryota</taxon>
        <taxon>Fungi</taxon>
        <taxon>Dikarya</taxon>
        <taxon>Ascomycota</taxon>
        <taxon>Pezizomycotina</taxon>
        <taxon>Sordariomycetes</taxon>
        <taxon>Sordariomycetidae</taxon>
        <taxon>Diaporthales</taxon>
        <taxon>Cryphonectriaceae</taxon>
        <taxon>Cryphonectria-Endothia species complex</taxon>
        <taxon>Cryphonectria</taxon>
    </lineage>
</organism>
<comment type="cofactor">
    <cofactor evidence="1 8">
        <name>heme</name>
        <dbReference type="ChEBI" id="CHEBI:30413"/>
    </cofactor>
</comment>
<reference evidence="9" key="1">
    <citation type="journal article" date="2020" name="Phytopathology">
        <title>Genome sequence of the chestnut blight fungus Cryphonectria parasitica EP155: A fundamental resource for an archetypical invasive plant pathogen.</title>
        <authorList>
            <person name="Crouch J.A."/>
            <person name="Dawe A."/>
            <person name="Aerts A."/>
            <person name="Barry K."/>
            <person name="Churchill A.C.L."/>
            <person name="Grimwood J."/>
            <person name="Hillman B."/>
            <person name="Milgroom M.G."/>
            <person name="Pangilinan J."/>
            <person name="Smith M."/>
            <person name="Salamov A."/>
            <person name="Schmutz J."/>
            <person name="Yadav J."/>
            <person name="Grigoriev I.V."/>
            <person name="Nuss D."/>
        </authorList>
    </citation>
    <scope>NUCLEOTIDE SEQUENCE</scope>
    <source>
        <strain evidence="9">EP155</strain>
    </source>
</reference>
<dbReference type="PRINTS" id="PR00465">
    <property type="entry name" value="EP450IV"/>
</dbReference>
<accession>A0A9P5CR37</accession>
<feature type="binding site" description="axial binding residue" evidence="8">
    <location>
        <position position="468"/>
    </location>
    <ligand>
        <name>heme</name>
        <dbReference type="ChEBI" id="CHEBI:30413"/>
    </ligand>
    <ligandPart>
        <name>Fe</name>
        <dbReference type="ChEBI" id="CHEBI:18248"/>
    </ligandPart>
</feature>
<keyword evidence="10" id="KW-1185">Reference proteome</keyword>
<dbReference type="PANTHER" id="PTHR24305:SF157">
    <property type="entry name" value="N-ACETYLTRYPTOPHAN 6-HYDROXYLASE IVOC-RELATED"/>
    <property type="match status" value="1"/>
</dbReference>
<evidence type="ECO:0000256" key="5">
    <source>
        <dbReference type="ARBA" id="ARBA00023002"/>
    </source>
</evidence>
<dbReference type="PANTHER" id="PTHR24305">
    <property type="entry name" value="CYTOCHROME P450"/>
    <property type="match status" value="1"/>
</dbReference>
<keyword evidence="3 8" id="KW-0349">Heme</keyword>
<dbReference type="GO" id="GO:0005506">
    <property type="term" value="F:iron ion binding"/>
    <property type="evidence" value="ECO:0007669"/>
    <property type="project" value="InterPro"/>
</dbReference>
<keyword evidence="5" id="KW-0560">Oxidoreductase</keyword>
<evidence type="ECO:0000256" key="4">
    <source>
        <dbReference type="ARBA" id="ARBA00022723"/>
    </source>
</evidence>
<dbReference type="Gene3D" id="1.10.630.10">
    <property type="entry name" value="Cytochrome P450"/>
    <property type="match status" value="1"/>
</dbReference>
<evidence type="ECO:0000256" key="6">
    <source>
        <dbReference type="ARBA" id="ARBA00023004"/>
    </source>
</evidence>